<accession>A0A4Q2AZE3</accession>
<evidence type="ECO:0000313" key="3">
    <source>
        <dbReference type="Proteomes" id="UP000289316"/>
    </source>
</evidence>
<comment type="caution">
    <text evidence="2">The sequence shown here is derived from an EMBL/GenBank/DDBJ whole genome shotgun (WGS) entry which is preliminary data.</text>
</comment>
<dbReference type="AlphaFoldDB" id="A0A4Q2AZE3"/>
<proteinExistence type="predicted"/>
<dbReference type="InterPro" id="IPR006448">
    <property type="entry name" value="Phage_term_ssu_P27"/>
</dbReference>
<evidence type="ECO:0000313" key="2">
    <source>
        <dbReference type="EMBL" id="RXV75220.1"/>
    </source>
</evidence>
<evidence type="ECO:0008006" key="4">
    <source>
        <dbReference type="Google" id="ProtNLM"/>
    </source>
</evidence>
<organism evidence="2 3">
    <name type="scientific">Ligilactobacillus murinus</name>
    <dbReference type="NCBI Taxonomy" id="1622"/>
    <lineage>
        <taxon>Bacteria</taxon>
        <taxon>Bacillati</taxon>
        <taxon>Bacillota</taxon>
        <taxon>Bacilli</taxon>
        <taxon>Lactobacillales</taxon>
        <taxon>Lactobacillaceae</taxon>
        <taxon>Ligilactobacillus</taxon>
    </lineage>
</organism>
<gene>
    <name evidence="2" type="ORF">D6C19_01900</name>
</gene>
<feature type="region of interest" description="Disordered" evidence="1">
    <location>
        <begin position="81"/>
        <end position="105"/>
    </location>
</feature>
<name>A0A4Q2AZE3_9LACO</name>
<dbReference type="Pfam" id="PF05119">
    <property type="entry name" value="Terminase_4"/>
    <property type="match status" value="1"/>
</dbReference>
<dbReference type="EMBL" id="QZFR01000007">
    <property type="protein sequence ID" value="RXV75220.1"/>
    <property type="molecule type" value="Genomic_DNA"/>
</dbReference>
<reference evidence="2 3" key="1">
    <citation type="submission" date="2018-09" db="EMBL/GenBank/DDBJ databases">
        <title>Murine metabolic-syndrome-specific gut microbial biobank.</title>
        <authorList>
            <person name="Liu C."/>
        </authorList>
    </citation>
    <scope>NUCLEOTIDE SEQUENCE [LARGE SCALE GENOMIC DNA]</scope>
    <source>
        <strain evidence="2 3">C-30</strain>
    </source>
</reference>
<sequence length="105" mass="11626">MTDVEDVRKYLLEKVDTDDPVAIEKVDRYCSLMAMYYTLDAVVGDNVITIVKNGKQEFTKTNPAITEMAKINTQMINLSKDMGLSAPPPGAQASDSKMYKSSDLV</sequence>
<dbReference type="RefSeq" id="WP_129303182.1">
    <property type="nucleotide sequence ID" value="NZ_QZFR01000007.1"/>
</dbReference>
<dbReference type="Proteomes" id="UP000289316">
    <property type="component" value="Unassembled WGS sequence"/>
</dbReference>
<dbReference type="OrthoDB" id="2877109at2"/>
<evidence type="ECO:0000256" key="1">
    <source>
        <dbReference type="SAM" id="MobiDB-lite"/>
    </source>
</evidence>
<protein>
    <recommendedName>
        <fullName evidence="4">Terminase</fullName>
    </recommendedName>
</protein>